<dbReference type="CDD" id="cd00009">
    <property type="entry name" value="AAA"/>
    <property type="match status" value="1"/>
</dbReference>
<dbReference type="AlphaFoldDB" id="A0A1T4MYH0"/>
<dbReference type="PRINTS" id="PR00819">
    <property type="entry name" value="CBXCFQXSUPER"/>
</dbReference>
<dbReference type="EMBL" id="FUXA01000008">
    <property type="protein sequence ID" value="SJZ71817.1"/>
    <property type="molecule type" value="Genomic_DNA"/>
</dbReference>
<evidence type="ECO:0000313" key="6">
    <source>
        <dbReference type="Proteomes" id="UP000189857"/>
    </source>
</evidence>
<dbReference type="FunFam" id="3.40.50.300:FF:000216">
    <property type="entry name" value="Type VII secretion ATPase EccA"/>
    <property type="match status" value="1"/>
</dbReference>
<dbReference type="InterPro" id="IPR041627">
    <property type="entry name" value="AAA_lid_6"/>
</dbReference>
<accession>A0A1T4MYH0</accession>
<dbReference type="Pfam" id="PF17866">
    <property type="entry name" value="AAA_lid_6"/>
    <property type="match status" value="1"/>
</dbReference>
<evidence type="ECO:0000259" key="4">
    <source>
        <dbReference type="SMART" id="SM00382"/>
    </source>
</evidence>
<reference evidence="5 6" key="1">
    <citation type="submission" date="2017-02" db="EMBL/GenBank/DDBJ databases">
        <authorList>
            <person name="Peterson S.W."/>
        </authorList>
    </citation>
    <scope>NUCLEOTIDE SEQUENCE [LARGE SCALE GENOMIC DNA]</scope>
    <source>
        <strain evidence="5 6">ATCC 17233</strain>
    </source>
</reference>
<dbReference type="GO" id="GO:0005524">
    <property type="term" value="F:ATP binding"/>
    <property type="evidence" value="ECO:0007669"/>
    <property type="project" value="UniProtKB-KW"/>
</dbReference>
<protein>
    <submittedName>
        <fullName evidence="5">ATPase family associated with various cellular activities (AAA)</fullName>
    </submittedName>
</protein>
<dbReference type="InterPro" id="IPR027417">
    <property type="entry name" value="P-loop_NTPase"/>
</dbReference>
<organism evidence="5 6">
    <name type="scientific">Eubacterium ruminantium</name>
    <dbReference type="NCBI Taxonomy" id="42322"/>
    <lineage>
        <taxon>Bacteria</taxon>
        <taxon>Bacillati</taxon>
        <taxon>Bacillota</taxon>
        <taxon>Clostridia</taxon>
        <taxon>Eubacteriales</taxon>
        <taxon>Eubacteriaceae</taxon>
        <taxon>Eubacterium</taxon>
    </lineage>
</organism>
<dbReference type="Gene3D" id="3.40.50.300">
    <property type="entry name" value="P-loop containing nucleotide triphosphate hydrolases"/>
    <property type="match status" value="1"/>
</dbReference>
<sequence length="481" mass="55074">MSVVLLNETIKNAFSYADMVTNRGYMQGVDMPLRDMLKFDFIRLVCFLYEPDGDPSDETEFVTKNFNLPMTKENFISIRYDYCMKQDFINIVPRSLTYFVKAELDGGMRRTMKGQSVSRFIVDAFAEVGRAFIANTSTMTQLANLSNYTLTLENYIKQYGLYNSGKANEITTPKLSSDYAKKTDMSKKEVNKVKLSQPDNEETLEQLMEQLNSLVGLESVKQDLTNLINIVKVKKLREEHDMKQPELSLHLVFSGNPGTGKTTVARLLAKIYHKLGVVRKGQLVEVDRSDLVVGYIGQTATKTSEIIDSALGGVLFIDEAYTLTANKDGKDFGQEAVDTLLKRMEDDRDDLIVIVAGYTDLMEEFVNSNPGLESRFNKYIFFKDYSGEELYEIFLSMCERQEYDPDKKAKKYVKEYLTYKALHHDENFANAREVRNYIERCISRQASRVVSLEKNTPETLRTFTIEDVKEDDIESFKGEGK</sequence>
<dbReference type="InterPro" id="IPR003959">
    <property type="entry name" value="ATPase_AAA_core"/>
</dbReference>
<dbReference type="OrthoDB" id="9806903at2"/>
<dbReference type="InterPro" id="IPR000470">
    <property type="entry name" value="CbxX/CfqX_mono"/>
</dbReference>
<keyword evidence="3" id="KW-0067">ATP-binding</keyword>
<dbReference type="Gene3D" id="1.10.8.60">
    <property type="match status" value="1"/>
</dbReference>
<evidence type="ECO:0000256" key="3">
    <source>
        <dbReference type="ARBA" id="ARBA00022840"/>
    </source>
</evidence>
<dbReference type="PANTHER" id="PTHR43392">
    <property type="entry name" value="AAA-TYPE ATPASE FAMILY PROTEIN / ANKYRIN REPEAT FAMILY PROTEIN"/>
    <property type="match status" value="1"/>
</dbReference>
<keyword evidence="2" id="KW-0547">Nucleotide-binding</keyword>
<dbReference type="RefSeq" id="WP_078787218.1">
    <property type="nucleotide sequence ID" value="NZ_CAJOJK010000002.1"/>
</dbReference>
<evidence type="ECO:0000256" key="2">
    <source>
        <dbReference type="ARBA" id="ARBA00022741"/>
    </source>
</evidence>
<proteinExistence type="inferred from homology"/>
<dbReference type="Pfam" id="PF00004">
    <property type="entry name" value="AAA"/>
    <property type="match status" value="1"/>
</dbReference>
<dbReference type="SMART" id="SM00382">
    <property type="entry name" value="AAA"/>
    <property type="match status" value="1"/>
</dbReference>
<dbReference type="InterPro" id="IPR003593">
    <property type="entry name" value="AAA+_ATPase"/>
</dbReference>
<gene>
    <name evidence="5" type="ORF">SAMN02745110_01376</name>
</gene>
<feature type="domain" description="AAA+ ATPase" evidence="4">
    <location>
        <begin position="247"/>
        <end position="386"/>
    </location>
</feature>
<keyword evidence="6" id="KW-1185">Reference proteome</keyword>
<dbReference type="InterPro" id="IPR050773">
    <property type="entry name" value="CbxX/CfxQ_RuBisCO_ESX"/>
</dbReference>
<dbReference type="InterPro" id="IPR000641">
    <property type="entry name" value="CbxX/CfxQ"/>
</dbReference>
<evidence type="ECO:0000256" key="1">
    <source>
        <dbReference type="ARBA" id="ARBA00010378"/>
    </source>
</evidence>
<name>A0A1T4MYH0_9FIRM</name>
<dbReference type="PANTHER" id="PTHR43392:SF2">
    <property type="entry name" value="AAA-TYPE ATPASE FAMILY PROTEIN _ ANKYRIN REPEAT FAMILY PROTEIN"/>
    <property type="match status" value="1"/>
</dbReference>
<dbReference type="GO" id="GO:0016887">
    <property type="term" value="F:ATP hydrolysis activity"/>
    <property type="evidence" value="ECO:0007669"/>
    <property type="project" value="InterPro"/>
</dbReference>
<dbReference type="Proteomes" id="UP000189857">
    <property type="component" value="Unassembled WGS sequence"/>
</dbReference>
<dbReference type="PRINTS" id="PR00820">
    <property type="entry name" value="CBXXCFQX"/>
</dbReference>
<evidence type="ECO:0000313" key="5">
    <source>
        <dbReference type="EMBL" id="SJZ71817.1"/>
    </source>
</evidence>
<dbReference type="SUPFAM" id="SSF52540">
    <property type="entry name" value="P-loop containing nucleoside triphosphate hydrolases"/>
    <property type="match status" value="1"/>
</dbReference>
<comment type="similarity">
    <text evidence="1">Belongs to the CbxX/CfxQ family.</text>
</comment>